<reference evidence="3 4" key="2">
    <citation type="submission" date="2017-09" db="EMBL/GenBank/DDBJ databases">
        <title>Extensive intraspecific genome diversity in a model arbuscular mycorrhizal fungus.</title>
        <authorList>
            <person name="Chen E.C."/>
            <person name="Morin E."/>
            <person name="Beaudet D."/>
            <person name="Noel J."/>
            <person name="Ndikumana S."/>
            <person name="Charron P."/>
            <person name="St-Onge C."/>
            <person name="Giorgi J."/>
            <person name="Grigoriev I.V."/>
            <person name="Roux C."/>
            <person name="Martin F.M."/>
            <person name="Corradi N."/>
        </authorList>
    </citation>
    <scope>NUCLEOTIDE SEQUENCE [LARGE SCALE GENOMIC DNA]</scope>
    <source>
        <strain evidence="3 4">A5</strain>
    </source>
</reference>
<evidence type="ECO:0000313" key="4">
    <source>
        <dbReference type="Proteomes" id="UP000232722"/>
    </source>
</evidence>
<name>A0A2N0PQ13_9GLOM</name>
<feature type="region of interest" description="Disordered" evidence="2">
    <location>
        <begin position="324"/>
        <end position="379"/>
    </location>
</feature>
<organism evidence="3 4">
    <name type="scientific">Rhizophagus irregularis</name>
    <dbReference type="NCBI Taxonomy" id="588596"/>
    <lineage>
        <taxon>Eukaryota</taxon>
        <taxon>Fungi</taxon>
        <taxon>Fungi incertae sedis</taxon>
        <taxon>Mucoromycota</taxon>
        <taxon>Glomeromycotina</taxon>
        <taxon>Glomeromycetes</taxon>
        <taxon>Glomerales</taxon>
        <taxon>Glomeraceae</taxon>
        <taxon>Rhizophagus</taxon>
    </lineage>
</organism>
<keyword evidence="1" id="KW-0175">Coiled coil</keyword>
<sequence length="411" mass="47310">MSSELELLKQRITELEAENSANGEYNKRRDAENAKLKARIEELESEFRDRIMKVEQKQTLNDYSSNLSSSNFNLVADQVPMVTHHEKSSVDTSLPEDKETDAFLDEVHKKKVSNEIRQRNREKKLQAQESLPISPEEKRPQVLDSITYQLIQSARRGRTLCPGKFTSDNKSSIDEALQHLAQLCDRAFDAEDKANRANQEEILCRGDKFGKKKAKGLLYDSITKQLNLLRKQRSQETGLQLRDVSRDSLRKKTQRAEKVYKFIEQVGLDKIKYIKSYSATSISELTNEQIQEVIDCGISSEQLSLLRQRSIDYDDVYFDEELDYDSTPQSVKETNEEVVSQSVKTDDDSNCNRNSDSEEEMPDDSDDDGYNGYGGYNEYDECDRGYYYRDGRYERRGSPMMSSIISPVTAC</sequence>
<gene>
    <name evidence="3" type="ORF">RhiirA5_499651</name>
</gene>
<dbReference type="VEuPathDB" id="FungiDB:RhiirFUN_000926"/>
<protein>
    <submittedName>
        <fullName evidence="3">Uncharacterized protein</fullName>
    </submittedName>
</protein>
<dbReference type="EMBL" id="LLXJ01000507">
    <property type="protein sequence ID" value="PKC08903.1"/>
    <property type="molecule type" value="Genomic_DNA"/>
</dbReference>
<comment type="caution">
    <text evidence="3">The sequence shown here is derived from an EMBL/GenBank/DDBJ whole genome shotgun (WGS) entry which is preliminary data.</text>
</comment>
<dbReference type="Proteomes" id="UP000232722">
    <property type="component" value="Unassembled WGS sequence"/>
</dbReference>
<feature type="compositionally biased region" description="Polar residues" evidence="2">
    <location>
        <begin position="326"/>
        <end position="343"/>
    </location>
</feature>
<dbReference type="VEuPathDB" id="FungiDB:RhiirA1_463122"/>
<evidence type="ECO:0000256" key="2">
    <source>
        <dbReference type="SAM" id="MobiDB-lite"/>
    </source>
</evidence>
<dbReference type="VEuPathDB" id="FungiDB:FUN_016725"/>
<dbReference type="AlphaFoldDB" id="A0A2N0PQ13"/>
<evidence type="ECO:0000256" key="1">
    <source>
        <dbReference type="SAM" id="Coils"/>
    </source>
</evidence>
<feature type="compositionally biased region" description="Acidic residues" evidence="2">
    <location>
        <begin position="357"/>
        <end position="369"/>
    </location>
</feature>
<dbReference type="VEuPathDB" id="FungiDB:RhiirA1_478583"/>
<accession>A0A2N0PQ13</accession>
<feature type="coiled-coil region" evidence="1">
    <location>
        <begin position="26"/>
        <end position="53"/>
    </location>
</feature>
<evidence type="ECO:0000313" key="3">
    <source>
        <dbReference type="EMBL" id="PKC08903.1"/>
    </source>
</evidence>
<reference evidence="3 4" key="1">
    <citation type="submission" date="2016-04" db="EMBL/GenBank/DDBJ databases">
        <title>Genome analyses suggest a sexual origin of heterokaryosis in a supposedly ancient asexual fungus.</title>
        <authorList>
            <person name="Ropars J."/>
            <person name="Sedzielewska K."/>
            <person name="Noel J."/>
            <person name="Charron P."/>
            <person name="Farinelli L."/>
            <person name="Marton T."/>
            <person name="Kruger M."/>
            <person name="Pelin A."/>
            <person name="Brachmann A."/>
            <person name="Corradi N."/>
        </authorList>
    </citation>
    <scope>NUCLEOTIDE SEQUENCE [LARGE SCALE GENOMIC DNA]</scope>
    <source>
        <strain evidence="3 4">A5</strain>
    </source>
</reference>
<proteinExistence type="predicted"/>
<dbReference type="VEuPathDB" id="FungiDB:FUN_009262"/>